<evidence type="ECO:0000256" key="3">
    <source>
        <dbReference type="ARBA" id="ARBA00012050"/>
    </source>
</evidence>
<evidence type="ECO:0000256" key="4">
    <source>
        <dbReference type="ARBA" id="ARBA00017161"/>
    </source>
</evidence>
<dbReference type="SMART" id="SM00020">
    <property type="entry name" value="Tryp_SPc"/>
    <property type="match status" value="1"/>
</dbReference>
<evidence type="ECO:0000256" key="7">
    <source>
        <dbReference type="ARBA" id="ARBA00023157"/>
    </source>
</evidence>
<dbReference type="InterPro" id="IPR043504">
    <property type="entry name" value="Peptidase_S1_PA_chymotrypsin"/>
</dbReference>
<dbReference type="FunFam" id="2.40.10.10:FF:000068">
    <property type="entry name" value="transmembrane protease serine 2"/>
    <property type="match status" value="1"/>
</dbReference>
<proteinExistence type="predicted"/>
<gene>
    <name evidence="12" type="ORF">DU002_13360</name>
</gene>
<comment type="subcellular location">
    <subcellularLocation>
        <location evidence="2">Secreted</location>
    </subcellularLocation>
</comment>
<dbReference type="Gene3D" id="2.60.40.10">
    <property type="entry name" value="Immunoglobulins"/>
    <property type="match status" value="1"/>
</dbReference>
<dbReference type="PRINTS" id="PR00722">
    <property type="entry name" value="CHYMOTRYPSIN"/>
</dbReference>
<dbReference type="FunFam" id="2.40.10.10:FF:000054">
    <property type="entry name" value="Complement C1r subcomponent"/>
    <property type="match status" value="1"/>
</dbReference>
<evidence type="ECO:0000313" key="13">
    <source>
        <dbReference type="Proteomes" id="UP000252558"/>
    </source>
</evidence>
<comment type="caution">
    <text evidence="12">The sequence shown here is derived from an EMBL/GenBank/DDBJ whole genome shotgun (WGS) entry which is preliminary data.</text>
</comment>
<evidence type="ECO:0000256" key="8">
    <source>
        <dbReference type="ARBA" id="ARBA00023180"/>
    </source>
</evidence>
<evidence type="ECO:0000256" key="10">
    <source>
        <dbReference type="SAM" id="SignalP"/>
    </source>
</evidence>
<evidence type="ECO:0000256" key="1">
    <source>
        <dbReference type="ARBA" id="ARBA00001656"/>
    </source>
</evidence>
<dbReference type="AlphaFoldDB" id="A0A368NGM2"/>
<dbReference type="InterPro" id="IPR013783">
    <property type="entry name" value="Ig-like_fold"/>
</dbReference>
<evidence type="ECO:0000256" key="2">
    <source>
        <dbReference type="ARBA" id="ARBA00004613"/>
    </source>
</evidence>
<dbReference type="OrthoDB" id="9813836at2"/>
<dbReference type="EC" id="3.4.21.10" evidence="3"/>
<dbReference type="Pfam" id="PF00089">
    <property type="entry name" value="Trypsin"/>
    <property type="match status" value="1"/>
</dbReference>
<protein>
    <recommendedName>
        <fullName evidence="4">Acrosin</fullName>
        <ecNumber evidence="3">3.4.21.10</ecNumber>
    </recommendedName>
</protein>
<dbReference type="SUPFAM" id="SSF50494">
    <property type="entry name" value="Trypsin-like serine proteases"/>
    <property type="match status" value="1"/>
</dbReference>
<dbReference type="InterPro" id="IPR033116">
    <property type="entry name" value="TRYPSIN_SER"/>
</dbReference>
<dbReference type="GO" id="GO:0006508">
    <property type="term" value="P:proteolysis"/>
    <property type="evidence" value="ECO:0007669"/>
    <property type="project" value="UniProtKB-KW"/>
</dbReference>
<evidence type="ECO:0000256" key="5">
    <source>
        <dbReference type="ARBA" id="ARBA00022525"/>
    </source>
</evidence>
<feature type="chain" id="PRO_5016736159" description="Acrosin" evidence="10">
    <location>
        <begin position="26"/>
        <end position="543"/>
    </location>
</feature>
<feature type="domain" description="Peptidase S1" evidence="11">
    <location>
        <begin position="33"/>
        <end position="269"/>
    </location>
</feature>
<dbReference type="GO" id="GO:0005576">
    <property type="term" value="C:extracellular region"/>
    <property type="evidence" value="ECO:0007669"/>
    <property type="project" value="UniProtKB-SubCell"/>
</dbReference>
<evidence type="ECO:0000313" key="12">
    <source>
        <dbReference type="EMBL" id="RCU48774.1"/>
    </source>
</evidence>
<keyword evidence="13" id="KW-1185">Reference proteome</keyword>
<keyword evidence="9" id="KW-0378">Hydrolase</keyword>
<dbReference type="PROSITE" id="PS50240">
    <property type="entry name" value="TRYPSIN_DOM"/>
    <property type="match status" value="1"/>
</dbReference>
<keyword evidence="6 10" id="KW-0732">Signal</keyword>
<comment type="catalytic activity">
    <reaction evidence="1">
        <text>Preferential cleavage: Arg-|-Xaa, Lys-|-Xaa.</text>
        <dbReference type="EC" id="3.4.21.10"/>
    </reaction>
</comment>
<dbReference type="InterPro" id="IPR018114">
    <property type="entry name" value="TRYPSIN_HIS"/>
</dbReference>
<dbReference type="Proteomes" id="UP000252558">
    <property type="component" value="Unassembled WGS sequence"/>
</dbReference>
<dbReference type="InterPro" id="IPR009003">
    <property type="entry name" value="Peptidase_S1_PA"/>
</dbReference>
<reference evidence="12 13" key="1">
    <citation type="submission" date="2018-07" db="EMBL/GenBank/DDBJ databases">
        <title>Corallincola holothuriorum sp. nov., a new facultative anaerobe isolated from sea cucumber Apostichopus japonicus.</title>
        <authorList>
            <person name="Xia H."/>
        </authorList>
    </citation>
    <scope>NUCLEOTIDE SEQUENCE [LARGE SCALE GENOMIC DNA]</scope>
    <source>
        <strain evidence="12 13">C4</strain>
    </source>
</reference>
<dbReference type="CDD" id="cd00190">
    <property type="entry name" value="Tryp_SPc"/>
    <property type="match status" value="1"/>
</dbReference>
<keyword evidence="5" id="KW-0964">Secreted</keyword>
<dbReference type="Gene3D" id="2.40.10.10">
    <property type="entry name" value="Trypsin-like serine proteases"/>
    <property type="match status" value="1"/>
</dbReference>
<dbReference type="PANTHER" id="PTHR24252">
    <property type="entry name" value="ACROSIN-RELATED"/>
    <property type="match status" value="1"/>
</dbReference>
<dbReference type="EMBL" id="QPID01000008">
    <property type="protein sequence ID" value="RCU48774.1"/>
    <property type="molecule type" value="Genomic_DNA"/>
</dbReference>
<keyword evidence="9" id="KW-0720">Serine protease</keyword>
<sequence>MTCYSRRFLFPALLCSFVFATSSNAVELPQAKVVGGVPSEIGATEWMASVQFLPQGADNIFIPSHICGGTLIAPGWVMTAAHCVDNAQPLEIVVVLGIENLQAQRRSDQFKVDQVLIGQDFNGTSLDNDIALLHLSSFSNSPQIARASQSETNTLSNQFPLNLVGYGITDPDSGEASDRLQSAVLPYLATSLCRSEFPSGWVTDNMICAGGVVGIDSCSGDSGGPLYEGEGDQAVQYGIVSWGLGCDVGSPGVYTRVANYNDWIDSTITGFSVSNPVRMPFIAHGIPQQVSVPLVNNGTDALLINSIVTDDASEFQLSQNCLGELSANTTCQLQITANPQSAGQQNTDLQITTNQQSYDSEVIAQVLPEDTFDGAFEQSELRWFNGGDRSWRDSGVAGPAGGDSLTASFSSIASGSAALMVMSAEAGQLTFSWRLEGDSQSLQMLNLYQQPGDLESALISLDSWRSVVTTLTPGVPVTIEFVSSGDGTGIIADVVFTPEGQVIDPPIITDPVDSDGGGGGGGPIGLLSLFSLLALSWFKRAKP</sequence>
<evidence type="ECO:0000259" key="11">
    <source>
        <dbReference type="PROSITE" id="PS50240"/>
    </source>
</evidence>
<evidence type="ECO:0000256" key="9">
    <source>
        <dbReference type="RuleBase" id="RU363034"/>
    </source>
</evidence>
<dbReference type="PROSITE" id="PS00134">
    <property type="entry name" value="TRYPSIN_HIS"/>
    <property type="match status" value="1"/>
</dbReference>
<dbReference type="InterPro" id="IPR001314">
    <property type="entry name" value="Peptidase_S1A"/>
</dbReference>
<keyword evidence="8" id="KW-0325">Glycoprotein</keyword>
<name>A0A368NGM2_9GAMM</name>
<dbReference type="RefSeq" id="WP_114338898.1">
    <property type="nucleotide sequence ID" value="NZ_QPID01000008.1"/>
</dbReference>
<dbReference type="GO" id="GO:0004252">
    <property type="term" value="F:serine-type endopeptidase activity"/>
    <property type="evidence" value="ECO:0007669"/>
    <property type="project" value="InterPro"/>
</dbReference>
<dbReference type="PANTHER" id="PTHR24252:SF8">
    <property type="entry name" value="ACROSIN"/>
    <property type="match status" value="1"/>
</dbReference>
<dbReference type="PROSITE" id="PS00135">
    <property type="entry name" value="TRYPSIN_SER"/>
    <property type="match status" value="1"/>
</dbReference>
<keyword evidence="9 12" id="KW-0645">Protease</keyword>
<feature type="signal peptide" evidence="10">
    <location>
        <begin position="1"/>
        <end position="25"/>
    </location>
</feature>
<evidence type="ECO:0000256" key="6">
    <source>
        <dbReference type="ARBA" id="ARBA00022729"/>
    </source>
</evidence>
<accession>A0A368NGM2</accession>
<dbReference type="InterPro" id="IPR001254">
    <property type="entry name" value="Trypsin_dom"/>
</dbReference>
<keyword evidence="7" id="KW-1015">Disulfide bond</keyword>
<organism evidence="12 13">
    <name type="scientific">Corallincola holothuriorum</name>
    <dbReference type="NCBI Taxonomy" id="2282215"/>
    <lineage>
        <taxon>Bacteria</taxon>
        <taxon>Pseudomonadati</taxon>
        <taxon>Pseudomonadota</taxon>
        <taxon>Gammaproteobacteria</taxon>
        <taxon>Alteromonadales</taxon>
        <taxon>Psychromonadaceae</taxon>
        <taxon>Corallincola</taxon>
    </lineage>
</organism>